<organism evidence="1 2">
    <name type="scientific">Pricia antarctica</name>
    <dbReference type="NCBI Taxonomy" id="641691"/>
    <lineage>
        <taxon>Bacteria</taxon>
        <taxon>Pseudomonadati</taxon>
        <taxon>Bacteroidota</taxon>
        <taxon>Flavobacteriia</taxon>
        <taxon>Flavobacteriales</taxon>
        <taxon>Flavobacteriaceae</taxon>
        <taxon>Pricia</taxon>
    </lineage>
</organism>
<reference evidence="1 2" key="1">
    <citation type="submission" date="2016-10" db="EMBL/GenBank/DDBJ databases">
        <authorList>
            <person name="de Groot N.N."/>
        </authorList>
    </citation>
    <scope>NUCLEOTIDE SEQUENCE [LARGE SCALE GENOMIC DNA]</scope>
    <source>
        <strain evidence="1 2">DSM 23421</strain>
    </source>
</reference>
<dbReference type="AlphaFoldDB" id="A0A1G7H7Z9"/>
<dbReference type="STRING" id="641691.SAMN05421636_10950"/>
<evidence type="ECO:0000313" key="1">
    <source>
        <dbReference type="EMBL" id="SDE96570.1"/>
    </source>
</evidence>
<dbReference type="Proteomes" id="UP000199109">
    <property type="component" value="Unassembled WGS sequence"/>
</dbReference>
<dbReference type="Pfam" id="PF10652">
    <property type="entry name" value="DUF2480"/>
    <property type="match status" value="1"/>
</dbReference>
<sequence length="186" mass="21341">MEPRSDERRSQVGTRDVMNEETILNRVSQSKIFTFNLEDYYPEGKRILLDIKDWLYEGIILKEKEFRAALMQHDWAQYQDAFVALHCSSEAIVPGWAYMLIATKLEPYASKTVQGNLEQLETSLFQSVIEKLDVSEFEGRLVIVKGCSNKPVPPNAYLLITQKLQPVVKSLMYGEACSSVPLFKKK</sequence>
<evidence type="ECO:0008006" key="3">
    <source>
        <dbReference type="Google" id="ProtNLM"/>
    </source>
</evidence>
<keyword evidence="2" id="KW-1185">Reference proteome</keyword>
<proteinExistence type="predicted"/>
<evidence type="ECO:0000313" key="2">
    <source>
        <dbReference type="Proteomes" id="UP000199109"/>
    </source>
</evidence>
<dbReference type="InterPro" id="IPR018914">
    <property type="entry name" value="DUF2480"/>
</dbReference>
<gene>
    <name evidence="1" type="ORF">SAMN05421636_10950</name>
</gene>
<dbReference type="EMBL" id="FNAO01000009">
    <property type="protein sequence ID" value="SDE96570.1"/>
    <property type="molecule type" value="Genomic_DNA"/>
</dbReference>
<protein>
    <recommendedName>
        <fullName evidence="3">DUF2480 family protein</fullName>
    </recommendedName>
</protein>
<accession>A0A1G7H7Z9</accession>
<name>A0A1G7H7Z9_9FLAO</name>